<evidence type="ECO:0000313" key="18">
    <source>
        <dbReference type="EMBL" id="SPD13142.1"/>
    </source>
</evidence>
<dbReference type="EMBL" id="OIVN01003721">
    <property type="protein sequence ID" value="SPD13142.1"/>
    <property type="molecule type" value="Genomic_DNA"/>
</dbReference>
<keyword evidence="15" id="KW-0175">Coiled coil</keyword>
<reference evidence="18" key="1">
    <citation type="submission" date="2018-02" db="EMBL/GenBank/DDBJ databases">
        <authorList>
            <person name="Cohen D.B."/>
            <person name="Kent A.D."/>
        </authorList>
    </citation>
    <scope>NUCLEOTIDE SEQUENCE</scope>
</reference>
<feature type="region of interest" description="Disordered" evidence="16">
    <location>
        <begin position="633"/>
        <end position="680"/>
    </location>
</feature>
<dbReference type="InterPro" id="IPR005612">
    <property type="entry name" value="CCAAT-binding_factor"/>
</dbReference>
<protein>
    <recommendedName>
        <fullName evidence="17">CCAAT-binding factor domain-containing protein</fullName>
    </recommendedName>
</protein>
<keyword evidence="9" id="KW-0479">Metal-binding</keyword>
<dbReference type="InterPro" id="IPR004139">
    <property type="entry name" value="Glyco_trans_13"/>
</dbReference>
<feature type="coiled-coil region" evidence="15">
    <location>
        <begin position="58"/>
        <end position="92"/>
    </location>
</feature>
<dbReference type="PANTHER" id="PTHR12455:SF0">
    <property type="entry name" value="NUCLEOLAR COMPLEX PROTEIN 4 HOMOLOG"/>
    <property type="match status" value="1"/>
</dbReference>
<organism evidence="18">
    <name type="scientific">Fagus sylvatica</name>
    <name type="common">Beechnut</name>
    <dbReference type="NCBI Taxonomy" id="28930"/>
    <lineage>
        <taxon>Eukaryota</taxon>
        <taxon>Viridiplantae</taxon>
        <taxon>Streptophyta</taxon>
        <taxon>Embryophyta</taxon>
        <taxon>Tracheophyta</taxon>
        <taxon>Spermatophyta</taxon>
        <taxon>Magnoliopsida</taxon>
        <taxon>eudicotyledons</taxon>
        <taxon>Gunneridae</taxon>
        <taxon>Pentapetalae</taxon>
        <taxon>rosids</taxon>
        <taxon>fabids</taxon>
        <taxon>Fagales</taxon>
        <taxon>Fagaceae</taxon>
        <taxon>Fagus</taxon>
    </lineage>
</organism>
<feature type="region of interest" description="Disordered" evidence="16">
    <location>
        <begin position="1158"/>
        <end position="1194"/>
    </location>
</feature>
<name>A0A2N9HLL5_FAGSY</name>
<dbReference type="GO" id="GO:0042254">
    <property type="term" value="P:ribosome biogenesis"/>
    <property type="evidence" value="ECO:0007669"/>
    <property type="project" value="InterPro"/>
</dbReference>
<evidence type="ECO:0000256" key="11">
    <source>
        <dbReference type="ARBA" id="ARBA00022989"/>
    </source>
</evidence>
<dbReference type="UniPathway" id="UPA00378"/>
<sequence length="1194" mass="134288">MANVVCDFRILLLVAAVAFIYIQMRLFATQSEYADRLASAVEAEGHCTSQMRLLIDQISMQQGRIVDLQEEKKRLVEECGQLKDLVEELERKGLQRRTDKIQVPVAAVVIMACNRADYLERTIKSILKYQRSVAMKYPLFVSQDGSHPDVKSKALSYDQLTYMQHLDYEKVQTERPGELVAYYKIARHYKWALDELFYKHNFSRVIILEEIVEEVYTDKIISLSIDDMEIAPDFFDYFEAAAALLDKDKSIMAVSSWNDNGQKQFVHDPYALYRSNFFPGLGWMLTRSIWNELSPKWPKAYPSMPMSFGSNDTSFPSKSKVGSSMGQFFKQYLEPIKLNDVQVDWKSMDLSYLMEEKYTKHFADMVKRAKPVHGTDVVLKAYNIDGDVRIQYNDQLEFERIAGQFGIFEEWKDGIPRTAYKGVVVFRYQTSRRVFLVGPDSLKQLGIEGAPNERSQVCEERFLRFRAAVESGERVELAARQYAIAGQGGTVIDGSRGQIDPNVSVFRGPDGAEAIDSVVVVVFVFVVEVVVDDGIDRRGRDGKERGTEGGRGFGDLGGKGLGSRAEGILHVGEGGGILLLASGGGVEGVVGGGGDVLLVVDGAMAPEALLNSMSSFEFFVTSSSLHELTSTTSLSSSPTLLQPPLLHSPSNPSSLSTPSSLQSSPTSLPPSSKPPSTTNHDDPDFIYNTWLRSKFDLFVNSLIEFAASPFSDQTLKEVVLDTTMEFVKGWKWWEVHSTASVNFVVDLLVLKYFKYIDIRYFTYISLEQLARTLDSNDESHSRAGVELLIRNVHYIVSRIPLLEGLESDYEMWSRSGFLSKRSDGKELSGNPKAENRQLQTEKEDNNVLSAAKIAKKMKLKFTKAWISFLRLQLPLDVYKEVLVSLHQAVIPYLSNPIMLCDFLTRSYDIGGVVSVMALSSLFILMTQYGLEYPNFYEKLYALLVPSIFMAKHRAKFFQLLDSCLKSSLLPAYLAAAFAKRLSRLSLSVPPSGALVIIALIHNLLRRHPSINCLVHRDKLGKFVQEIGDETAKDNSKAEGGDSETGTDMSSRKLGIDHFDNEQSNPIKSKAMKSSLWEIDTLRHHYCPPVSRFVLSLENDLTVRAKTTEIAVKDFSSGSYATIFGDEIRRRVKQVPLAFYKATPTSLFSESDFPGWTFEYDDGKEKNDDNDENEITNITDERDHSSAKRQRVESS</sequence>
<evidence type="ECO:0000259" key="17">
    <source>
        <dbReference type="Pfam" id="PF03914"/>
    </source>
</evidence>
<dbReference type="GO" id="GO:0032040">
    <property type="term" value="C:small-subunit processome"/>
    <property type="evidence" value="ECO:0007669"/>
    <property type="project" value="TreeGrafter"/>
</dbReference>
<feature type="compositionally biased region" description="Basic and acidic residues" evidence="16">
    <location>
        <begin position="1178"/>
        <end position="1194"/>
    </location>
</feature>
<accession>A0A2N9HLL5</accession>
<evidence type="ECO:0000256" key="12">
    <source>
        <dbReference type="ARBA" id="ARBA00023034"/>
    </source>
</evidence>
<evidence type="ECO:0000256" key="16">
    <source>
        <dbReference type="SAM" id="MobiDB-lite"/>
    </source>
</evidence>
<keyword evidence="7" id="KW-0808">Transferase</keyword>
<keyword evidence="6" id="KW-0328">Glycosyltransferase</keyword>
<evidence type="ECO:0000256" key="3">
    <source>
        <dbReference type="ARBA" id="ARBA00004922"/>
    </source>
</evidence>
<evidence type="ECO:0000256" key="10">
    <source>
        <dbReference type="ARBA" id="ARBA00022968"/>
    </source>
</evidence>
<feature type="compositionally biased region" description="Basic and acidic residues" evidence="16">
    <location>
        <begin position="537"/>
        <end position="548"/>
    </location>
</feature>
<dbReference type="GO" id="GO:0030692">
    <property type="term" value="C:Noc4p-Nop14p complex"/>
    <property type="evidence" value="ECO:0007669"/>
    <property type="project" value="TreeGrafter"/>
</dbReference>
<evidence type="ECO:0000256" key="15">
    <source>
        <dbReference type="SAM" id="Coils"/>
    </source>
</evidence>
<feature type="region of interest" description="Disordered" evidence="16">
    <location>
        <begin position="821"/>
        <end position="841"/>
    </location>
</feature>
<keyword evidence="10" id="KW-0735">Signal-anchor</keyword>
<dbReference type="InterPro" id="IPR027193">
    <property type="entry name" value="Noc4"/>
</dbReference>
<evidence type="ECO:0000256" key="9">
    <source>
        <dbReference type="ARBA" id="ARBA00022723"/>
    </source>
</evidence>
<evidence type="ECO:0000256" key="7">
    <source>
        <dbReference type="ARBA" id="ARBA00022679"/>
    </source>
</evidence>
<dbReference type="Pfam" id="PF03071">
    <property type="entry name" value="GNT-I"/>
    <property type="match status" value="1"/>
</dbReference>
<evidence type="ECO:0000256" key="1">
    <source>
        <dbReference type="ARBA" id="ARBA00001936"/>
    </source>
</evidence>
<dbReference type="GO" id="GO:0046872">
    <property type="term" value="F:metal ion binding"/>
    <property type="evidence" value="ECO:0007669"/>
    <property type="project" value="UniProtKB-KW"/>
</dbReference>
<evidence type="ECO:0000256" key="8">
    <source>
        <dbReference type="ARBA" id="ARBA00022692"/>
    </source>
</evidence>
<proteinExistence type="inferred from homology"/>
<dbReference type="Gene3D" id="3.90.550.10">
    <property type="entry name" value="Spore Coat Polysaccharide Biosynthesis Protein SpsA, Chain A"/>
    <property type="match status" value="1"/>
</dbReference>
<keyword evidence="12" id="KW-0333">Golgi apparatus</keyword>
<feature type="domain" description="CCAAT-binding factor" evidence="17">
    <location>
        <begin position="914"/>
        <end position="1092"/>
    </location>
</feature>
<dbReference type="GO" id="GO:0008375">
    <property type="term" value="F:acetylglucosaminyltransferase activity"/>
    <property type="evidence" value="ECO:0007669"/>
    <property type="project" value="InterPro"/>
</dbReference>
<keyword evidence="14" id="KW-0464">Manganese</keyword>
<dbReference type="PANTHER" id="PTHR12455">
    <property type="entry name" value="NUCLEOLAR COMPLEX PROTEIN 4"/>
    <property type="match status" value="1"/>
</dbReference>
<dbReference type="Pfam" id="PF03914">
    <property type="entry name" value="CBF"/>
    <property type="match status" value="1"/>
</dbReference>
<feature type="region of interest" description="Disordered" evidence="16">
    <location>
        <begin position="537"/>
        <end position="558"/>
    </location>
</feature>
<dbReference type="SUPFAM" id="SSF53448">
    <property type="entry name" value="Nucleotide-diphospho-sugar transferases"/>
    <property type="match status" value="1"/>
</dbReference>
<evidence type="ECO:0000256" key="13">
    <source>
        <dbReference type="ARBA" id="ARBA00023136"/>
    </source>
</evidence>
<evidence type="ECO:0000256" key="4">
    <source>
        <dbReference type="ARBA" id="ARBA00006492"/>
    </source>
</evidence>
<feature type="compositionally biased region" description="Low complexity" evidence="16">
    <location>
        <begin position="633"/>
        <end position="666"/>
    </location>
</feature>
<evidence type="ECO:0000256" key="6">
    <source>
        <dbReference type="ARBA" id="ARBA00022676"/>
    </source>
</evidence>
<comment type="similarity">
    <text evidence="5">Belongs to the CBF/MAK21 family.</text>
</comment>
<feature type="compositionally biased region" description="Basic and acidic residues" evidence="16">
    <location>
        <begin position="1030"/>
        <end position="1039"/>
    </location>
</feature>
<dbReference type="InterPro" id="IPR029044">
    <property type="entry name" value="Nucleotide-diphossugar_trans"/>
</dbReference>
<evidence type="ECO:0000256" key="14">
    <source>
        <dbReference type="ARBA" id="ARBA00023211"/>
    </source>
</evidence>
<comment type="cofactor">
    <cofactor evidence="1">
        <name>Mn(2+)</name>
        <dbReference type="ChEBI" id="CHEBI:29035"/>
    </cofactor>
</comment>
<comment type="subcellular location">
    <subcellularLocation>
        <location evidence="2">Golgi apparatus membrane</location>
        <topology evidence="2">Single-pass type II membrane protein</topology>
    </subcellularLocation>
</comment>
<dbReference type="GO" id="GO:0000139">
    <property type="term" value="C:Golgi membrane"/>
    <property type="evidence" value="ECO:0007669"/>
    <property type="project" value="UniProtKB-SubCell"/>
</dbReference>
<dbReference type="FunFam" id="3.10.180.20:FF:000002">
    <property type="entry name" value="Alpha-1,3-mannosyl-glycoprotein 2-beta-N-acetylglucosaminyltransferase"/>
    <property type="match status" value="1"/>
</dbReference>
<keyword evidence="11" id="KW-1133">Transmembrane helix</keyword>
<gene>
    <name evidence="18" type="ORF">FSB_LOCUS41024</name>
</gene>
<keyword evidence="13" id="KW-0472">Membrane</keyword>
<keyword evidence="8" id="KW-0812">Transmembrane</keyword>
<dbReference type="Gene3D" id="3.10.180.20">
    <property type="entry name" value="N-Acetylglucosaminyltransferase I, Domain 2"/>
    <property type="match status" value="1"/>
</dbReference>
<evidence type="ECO:0000256" key="2">
    <source>
        <dbReference type="ARBA" id="ARBA00004323"/>
    </source>
</evidence>
<comment type="similarity">
    <text evidence="4">Belongs to the glycosyltransferase 13 family.</text>
</comment>
<dbReference type="AlphaFoldDB" id="A0A2N9HLL5"/>
<comment type="pathway">
    <text evidence="3">Protein modification; protein glycosylation.</text>
</comment>
<feature type="compositionally biased region" description="Gly residues" evidence="16">
    <location>
        <begin position="549"/>
        <end position="558"/>
    </location>
</feature>
<feature type="region of interest" description="Disordered" evidence="16">
    <location>
        <begin position="1030"/>
        <end position="1052"/>
    </location>
</feature>
<dbReference type="FunFam" id="3.90.550.10:FF:000090">
    <property type="entry name" value="Alpha-1,3-mannosyl-glycoprotein 2-beta-N-acetylglucosaminyltransferase"/>
    <property type="match status" value="1"/>
</dbReference>
<evidence type="ECO:0000256" key="5">
    <source>
        <dbReference type="ARBA" id="ARBA00007797"/>
    </source>
</evidence>